<evidence type="ECO:0000256" key="2">
    <source>
        <dbReference type="SAM" id="Phobius"/>
    </source>
</evidence>
<evidence type="ECO:0000256" key="3">
    <source>
        <dbReference type="SAM" id="SignalP"/>
    </source>
</evidence>
<feature type="region of interest" description="Disordered" evidence="1">
    <location>
        <begin position="325"/>
        <end position="346"/>
    </location>
</feature>
<name>A0A7G2C942_9TRYP</name>
<proteinExistence type="predicted"/>
<dbReference type="VEuPathDB" id="TriTrypDB:ADEAN_000273800"/>
<gene>
    <name evidence="4" type="ORF">ADEAN_000273800</name>
</gene>
<reference evidence="4 5" key="1">
    <citation type="submission" date="2020-08" db="EMBL/GenBank/DDBJ databases">
        <authorList>
            <person name="Newling K."/>
            <person name="Davey J."/>
            <person name="Forrester S."/>
        </authorList>
    </citation>
    <scope>NUCLEOTIDE SEQUENCE [LARGE SCALE GENOMIC DNA]</scope>
    <source>
        <strain evidence="5">Crithidia deanei Carvalho (ATCC PRA-265)</strain>
    </source>
</reference>
<protein>
    <submittedName>
        <fullName evidence="4">Uncharacterized protein</fullName>
    </submittedName>
</protein>
<dbReference type="Proteomes" id="UP000515908">
    <property type="component" value="Chromosome 04"/>
</dbReference>
<keyword evidence="5" id="KW-1185">Reference proteome</keyword>
<keyword evidence="2" id="KW-0472">Membrane</keyword>
<evidence type="ECO:0000313" key="5">
    <source>
        <dbReference type="Proteomes" id="UP000515908"/>
    </source>
</evidence>
<evidence type="ECO:0000313" key="4">
    <source>
        <dbReference type="EMBL" id="CAD2215283.1"/>
    </source>
</evidence>
<accession>A0A7G2C942</accession>
<keyword evidence="2" id="KW-0812">Transmembrane</keyword>
<sequence length="346" mass="38133">MNSRVVTCVLLLLVACVSGYTTSYTTFTSGTSYIVPELMHGGCFYMDEAMHDMMPIKAADITAAFNAYKGAGFSGDVPLGGMAQQGACFDTHCYWVYFQGVFDGGRSVTFYKGINSMEATYADGTAYSYTPIEADFPKVLAMDGFETNWDTNYPMGWTNASGVGKRIPVMKSSGKWQNVNYYTPFNHFVCGAYHFDQSDTLANGGPFPTYPNGDIIFMRASQKSKPTSLTHCGQPVVVDASGNWLDVKCTKDGLAWYIPLIIAVVIFVVVVAAFVIILCCCLHCRNKKEKKRRVRRLDNDEDNVAMVPTQSQIGMSRDAALDVADDEEDDYAQEDGNKGYNPVARE</sequence>
<dbReference type="PROSITE" id="PS51257">
    <property type="entry name" value="PROKAR_LIPOPROTEIN"/>
    <property type="match status" value="1"/>
</dbReference>
<dbReference type="AlphaFoldDB" id="A0A7G2C942"/>
<evidence type="ECO:0000256" key="1">
    <source>
        <dbReference type="SAM" id="MobiDB-lite"/>
    </source>
</evidence>
<organism evidence="4 5">
    <name type="scientific">Angomonas deanei</name>
    <dbReference type="NCBI Taxonomy" id="59799"/>
    <lineage>
        <taxon>Eukaryota</taxon>
        <taxon>Discoba</taxon>
        <taxon>Euglenozoa</taxon>
        <taxon>Kinetoplastea</taxon>
        <taxon>Metakinetoplastina</taxon>
        <taxon>Trypanosomatida</taxon>
        <taxon>Trypanosomatidae</taxon>
        <taxon>Strigomonadinae</taxon>
        <taxon>Angomonas</taxon>
    </lineage>
</organism>
<keyword evidence="3" id="KW-0732">Signal</keyword>
<feature type="signal peptide" evidence="3">
    <location>
        <begin position="1"/>
        <end position="19"/>
    </location>
</feature>
<feature type="chain" id="PRO_5028825116" evidence="3">
    <location>
        <begin position="20"/>
        <end position="346"/>
    </location>
</feature>
<feature type="transmembrane region" description="Helical" evidence="2">
    <location>
        <begin position="256"/>
        <end position="284"/>
    </location>
</feature>
<keyword evidence="2" id="KW-1133">Transmembrane helix</keyword>
<dbReference type="EMBL" id="LR877148">
    <property type="protein sequence ID" value="CAD2215283.1"/>
    <property type="molecule type" value="Genomic_DNA"/>
</dbReference>